<feature type="compositionally biased region" description="Polar residues" evidence="1">
    <location>
        <begin position="90"/>
        <end position="105"/>
    </location>
</feature>
<comment type="caution">
    <text evidence="3">The sequence shown here is derived from an EMBL/GenBank/DDBJ whole genome shotgun (WGS) entry which is preliminary data.</text>
</comment>
<evidence type="ECO:0000256" key="1">
    <source>
        <dbReference type="SAM" id="MobiDB-lite"/>
    </source>
</evidence>
<name>A0A8H7VKG1_9FUNG</name>
<feature type="chain" id="PRO_5034983168" evidence="2">
    <location>
        <begin position="20"/>
        <end position="143"/>
    </location>
</feature>
<feature type="compositionally biased region" description="Polar residues" evidence="1">
    <location>
        <begin position="127"/>
        <end position="143"/>
    </location>
</feature>
<protein>
    <submittedName>
        <fullName evidence="3">Uncharacterized protein</fullName>
    </submittedName>
</protein>
<evidence type="ECO:0000256" key="2">
    <source>
        <dbReference type="SAM" id="SignalP"/>
    </source>
</evidence>
<reference evidence="3 4" key="1">
    <citation type="submission" date="2020-12" db="EMBL/GenBank/DDBJ databases">
        <title>Metabolic potential, ecology and presence of endohyphal bacteria is reflected in genomic diversity of Mucoromycotina.</title>
        <authorList>
            <person name="Muszewska A."/>
            <person name="Okrasinska A."/>
            <person name="Steczkiewicz K."/>
            <person name="Drgas O."/>
            <person name="Orlowska M."/>
            <person name="Perlinska-Lenart U."/>
            <person name="Aleksandrzak-Piekarczyk T."/>
            <person name="Szatraj K."/>
            <person name="Zielenkiewicz U."/>
            <person name="Pilsyk S."/>
            <person name="Malc E."/>
            <person name="Mieczkowski P."/>
            <person name="Kruszewska J.S."/>
            <person name="Biernat P."/>
            <person name="Pawlowska J."/>
        </authorList>
    </citation>
    <scope>NUCLEOTIDE SEQUENCE [LARGE SCALE GENOMIC DNA]</scope>
    <source>
        <strain evidence="3 4">CBS 142.35</strain>
    </source>
</reference>
<keyword evidence="2" id="KW-0732">Signal</keyword>
<sequence length="143" mass="15015">MKITQALALFAVLAVTANACGDKTKHPHVPVPQEPIPEVPVPEVPVPEVPVPEVPVPEVPVPEVPVPEVPIPEEPIPEKPIHKVPHGSVTDGSKIQHQEANNNGAEISDSSDSLLNLNNVAKGGLSVGSSNNENIQISQTANQ</sequence>
<feature type="region of interest" description="Disordered" evidence="1">
    <location>
        <begin position="70"/>
        <end position="143"/>
    </location>
</feature>
<evidence type="ECO:0000313" key="4">
    <source>
        <dbReference type="Proteomes" id="UP000646827"/>
    </source>
</evidence>
<proteinExistence type="predicted"/>
<feature type="compositionally biased region" description="Low complexity" evidence="1">
    <location>
        <begin position="108"/>
        <end position="119"/>
    </location>
</feature>
<accession>A0A8H7VKG1</accession>
<dbReference type="EMBL" id="JAEPRB010000021">
    <property type="protein sequence ID" value="KAG2226056.1"/>
    <property type="molecule type" value="Genomic_DNA"/>
</dbReference>
<dbReference type="Proteomes" id="UP000646827">
    <property type="component" value="Unassembled WGS sequence"/>
</dbReference>
<evidence type="ECO:0000313" key="3">
    <source>
        <dbReference type="EMBL" id="KAG2226056.1"/>
    </source>
</evidence>
<organism evidence="3 4">
    <name type="scientific">Circinella minor</name>
    <dbReference type="NCBI Taxonomy" id="1195481"/>
    <lineage>
        <taxon>Eukaryota</taxon>
        <taxon>Fungi</taxon>
        <taxon>Fungi incertae sedis</taxon>
        <taxon>Mucoromycota</taxon>
        <taxon>Mucoromycotina</taxon>
        <taxon>Mucoromycetes</taxon>
        <taxon>Mucorales</taxon>
        <taxon>Lichtheimiaceae</taxon>
        <taxon>Circinella</taxon>
    </lineage>
</organism>
<keyword evidence="4" id="KW-1185">Reference proteome</keyword>
<feature type="signal peptide" evidence="2">
    <location>
        <begin position="1"/>
        <end position="19"/>
    </location>
</feature>
<dbReference type="AlphaFoldDB" id="A0A8H7VKG1"/>
<gene>
    <name evidence="3" type="ORF">INT45_002522</name>
</gene>